<proteinExistence type="predicted"/>
<dbReference type="Proteomes" id="UP000475325">
    <property type="component" value="Unassembled WGS sequence"/>
</dbReference>
<comment type="caution">
    <text evidence="2">The sequence shown here is derived from an EMBL/GenBank/DDBJ whole genome shotgun (WGS) entry which is preliminary data.</text>
</comment>
<organism evidence="2 4">
    <name type="scientific">Orbilia oligospora</name>
    <name type="common">Nematode-trapping fungus</name>
    <name type="synonym">Arthrobotrys oligospora</name>
    <dbReference type="NCBI Taxonomy" id="2813651"/>
    <lineage>
        <taxon>Eukaryota</taxon>
        <taxon>Fungi</taxon>
        <taxon>Dikarya</taxon>
        <taxon>Ascomycota</taxon>
        <taxon>Pezizomycotina</taxon>
        <taxon>Orbiliomycetes</taxon>
        <taxon>Orbiliales</taxon>
        <taxon>Orbiliaceae</taxon>
        <taxon>Orbilia</taxon>
    </lineage>
</organism>
<gene>
    <name evidence="2" type="ORF">TWF102_002260</name>
    <name evidence="3" type="ORF">TWF703_011234</name>
</gene>
<dbReference type="SUPFAM" id="SSF50370">
    <property type="entry name" value="Ricin B-like lectins"/>
    <property type="match status" value="1"/>
</dbReference>
<evidence type="ECO:0000259" key="1">
    <source>
        <dbReference type="Pfam" id="PF21595"/>
    </source>
</evidence>
<evidence type="ECO:0000313" key="3">
    <source>
        <dbReference type="EMBL" id="KAF3124728.1"/>
    </source>
</evidence>
<protein>
    <recommendedName>
        <fullName evidence="1">CCL2-like lectin domain-containing protein</fullName>
    </recommendedName>
</protein>
<evidence type="ECO:0000313" key="2">
    <source>
        <dbReference type="EMBL" id="KAF3105331.1"/>
    </source>
</evidence>
<sequence>MTKPAPGNYVIVSRVLSCNGQKLAITFCKKGGAVTLTPLTHRQEQIWTISDYSDGQTQYVIPKKDDDLQIAIGGKVAVTLPAGEYVWTIRRGQDGVCIATGDRTLNWGVERGVVDEKICVTKDKGDPRFRWCLEKVRSSDSY</sequence>
<feature type="domain" description="CCL2-like lectin" evidence="1">
    <location>
        <begin position="7"/>
        <end position="131"/>
    </location>
</feature>
<dbReference type="EMBL" id="WIQW01000014">
    <property type="protein sequence ID" value="KAF3105331.1"/>
    <property type="molecule type" value="Genomic_DNA"/>
</dbReference>
<dbReference type="EMBL" id="WIQZ01000097">
    <property type="protein sequence ID" value="KAF3124728.1"/>
    <property type="molecule type" value="Genomic_DNA"/>
</dbReference>
<dbReference type="AlphaFoldDB" id="A0A7C8NB73"/>
<dbReference type="Pfam" id="PF21595">
    <property type="entry name" value="CCL2-like"/>
    <property type="match status" value="1"/>
</dbReference>
<evidence type="ECO:0000313" key="4">
    <source>
        <dbReference type="Proteomes" id="UP000475325"/>
    </source>
</evidence>
<dbReference type="Gene3D" id="2.80.10.50">
    <property type="match status" value="1"/>
</dbReference>
<accession>A0A7C8NB73</accession>
<evidence type="ECO:0000313" key="5">
    <source>
        <dbReference type="Proteomes" id="UP000480548"/>
    </source>
</evidence>
<dbReference type="InterPro" id="IPR035992">
    <property type="entry name" value="Ricin_B-like_lectins"/>
</dbReference>
<name>A0A7C8NB73_ORBOL</name>
<reference evidence="4 5" key="1">
    <citation type="submission" date="2019-06" db="EMBL/GenBank/DDBJ databases">
        <authorList>
            <person name="Palmer J.M."/>
        </authorList>
    </citation>
    <scope>NUCLEOTIDE SEQUENCE [LARGE SCALE GENOMIC DNA]</scope>
    <source>
        <strain evidence="2 4">TWF102</strain>
        <strain evidence="3 5">TWF703</strain>
    </source>
</reference>
<dbReference type="InterPro" id="IPR048746">
    <property type="entry name" value="CCL2-like_lectin"/>
</dbReference>
<dbReference type="CDD" id="cd23715">
    <property type="entry name" value="beta-trefoil_Ricin_CCL2"/>
    <property type="match status" value="1"/>
</dbReference>
<dbReference type="Proteomes" id="UP000480548">
    <property type="component" value="Unassembled WGS sequence"/>
</dbReference>